<dbReference type="Gene3D" id="3.40.50.300">
    <property type="entry name" value="P-loop containing nucleotide triphosphate hydrolases"/>
    <property type="match status" value="1"/>
</dbReference>
<dbReference type="SUPFAM" id="SSF52540">
    <property type="entry name" value="P-loop containing nucleoside triphosphate hydrolases"/>
    <property type="match status" value="1"/>
</dbReference>
<dbReference type="Proteomes" id="UP001178322">
    <property type="component" value="Chromosome"/>
</dbReference>
<evidence type="ECO:0000313" key="2">
    <source>
        <dbReference type="Proteomes" id="UP001178322"/>
    </source>
</evidence>
<evidence type="ECO:0000313" key="1">
    <source>
        <dbReference type="EMBL" id="WHY53676.1"/>
    </source>
</evidence>
<dbReference type="NCBIfam" id="NF006085">
    <property type="entry name" value="PRK08233.1"/>
    <property type="match status" value="1"/>
</dbReference>
<sequence>MKKEKKPLVIAIAAVSGGGKTTISTHLNKRLKNSKILLFDEYDFDGPDDIIDWIDNGANYDEWNLAPLIRDIEALLTEPLDYIVLDFPFAYKHFETSKFIDFAVFIDTPLDIAMARRVSRDFKNNSVENILRDMEIYISQGRRGYLEMLETVKPNSDIIVDGTLPVSEIVNILSQYLDQIS</sequence>
<evidence type="ECO:0008006" key="3">
    <source>
        <dbReference type="Google" id="ProtNLM"/>
    </source>
</evidence>
<organism evidence="1 2">
    <name type="scientific">Lysinibacillus pakistanensis</name>
    <dbReference type="NCBI Taxonomy" id="759811"/>
    <lineage>
        <taxon>Bacteria</taxon>
        <taxon>Bacillati</taxon>
        <taxon>Bacillota</taxon>
        <taxon>Bacilli</taxon>
        <taxon>Bacillales</taxon>
        <taxon>Bacillaceae</taxon>
        <taxon>Lysinibacillus</taxon>
    </lineage>
</organism>
<dbReference type="InterPro" id="IPR027417">
    <property type="entry name" value="P-loop_NTPase"/>
</dbReference>
<dbReference type="EMBL" id="CP126101">
    <property type="protein sequence ID" value="WHY53676.1"/>
    <property type="molecule type" value="Genomic_DNA"/>
</dbReference>
<reference evidence="1" key="1">
    <citation type="submission" date="2023-05" db="EMBL/GenBank/DDBJ databases">
        <title>Comparative genomics of Bacillaceae isolates and their secondary metabolite potential.</title>
        <authorList>
            <person name="Song L."/>
            <person name="Nielsen L.J."/>
            <person name="Mohite O."/>
            <person name="Xu X."/>
            <person name="Weber T."/>
            <person name="Kovacs A.T."/>
        </authorList>
    </citation>
    <scope>NUCLEOTIDE SEQUENCE</scope>
    <source>
        <strain evidence="1">LY1</strain>
    </source>
</reference>
<dbReference type="RefSeq" id="WP_283872113.1">
    <property type="nucleotide sequence ID" value="NZ_CP126101.1"/>
</dbReference>
<name>A0AAX3X0K5_9BACI</name>
<gene>
    <name evidence="1" type="ORF">QNH24_10710</name>
</gene>
<proteinExistence type="predicted"/>
<protein>
    <recommendedName>
        <fullName evidence="3">AAA family ATPase</fullName>
    </recommendedName>
</protein>
<accession>A0AAX3X0K5</accession>
<dbReference type="AlphaFoldDB" id="A0AAX3X0K5"/>